<dbReference type="GeneID" id="88811439"/>
<dbReference type="EMBL" id="CP075897">
    <property type="protein sequence ID" value="QWB31409.1"/>
    <property type="molecule type" value="Genomic_DNA"/>
</dbReference>
<dbReference type="Proteomes" id="UP000679498">
    <property type="component" value="Chromosome"/>
</dbReference>
<organism evidence="1 2">
    <name type="scientific">Exiguobacterium acetylicum</name>
    <name type="common">Brevibacterium acetylicum</name>
    <dbReference type="NCBI Taxonomy" id="41170"/>
    <lineage>
        <taxon>Bacteria</taxon>
        <taxon>Bacillati</taxon>
        <taxon>Bacillota</taxon>
        <taxon>Bacilli</taxon>
        <taxon>Bacillales</taxon>
        <taxon>Bacillales Family XII. Incertae Sedis</taxon>
        <taxon>Exiguobacterium</taxon>
    </lineage>
</organism>
<accession>A0ABX8GDG1</accession>
<dbReference type="RefSeq" id="WP_069940503.1">
    <property type="nucleotide sequence ID" value="NZ_CP075897.1"/>
</dbReference>
<gene>
    <name evidence="1" type="ORF">KKI46_07115</name>
</gene>
<name>A0ABX8GDG1_EXIAC</name>
<evidence type="ECO:0000313" key="2">
    <source>
        <dbReference type="Proteomes" id="UP000679498"/>
    </source>
</evidence>
<keyword evidence="2" id="KW-1185">Reference proteome</keyword>
<reference evidence="1 2" key="1">
    <citation type="submission" date="2021-05" db="EMBL/GenBank/DDBJ databases">
        <title>Biocontrol using Exiguobacterium acetylicum SI17 against litchi downy blight caused by Peronophythora litchii.</title>
        <authorList>
            <person name="Zheng L."/>
        </authorList>
    </citation>
    <scope>NUCLEOTIDE SEQUENCE [LARGE SCALE GENOMIC DNA]</scope>
    <source>
        <strain evidence="1 2">SI17</strain>
    </source>
</reference>
<evidence type="ECO:0000313" key="1">
    <source>
        <dbReference type="EMBL" id="QWB31409.1"/>
    </source>
</evidence>
<proteinExistence type="predicted"/>
<sequence>MLELEVLYIEKNANNELDINYFDPKNELLIFMFQKMLKKLKVQFPKYSSLYVIFYESLTEEEKLKIRSENGEGREYYFKEAKMEELKSKKNLDFLKETLNTLLEGIRHSIFRECITDDELNKIENYVYEQNFIFVQNIGRKNNKTKTMRATLKAKLTPVNLNLFLVITDMKSRKSLYDGCIFELPQSVIIPLRSILNPISLYGYELHWENENTIDIIINTVGDRLRTKIYRKNDDSVLVKQQKIKA</sequence>
<protein>
    <submittedName>
        <fullName evidence="1">Uncharacterized protein</fullName>
    </submittedName>
</protein>